<protein>
    <recommendedName>
        <fullName evidence="5 9">Alpha-acetolactate decarboxylase</fullName>
        <ecNumber evidence="4 9">4.1.1.5</ecNumber>
    </recommendedName>
</protein>
<comment type="catalytic activity">
    <reaction evidence="1 9">
        <text>(2S)-2-acetolactate + H(+) = (R)-acetoin + CO2</text>
        <dbReference type="Rhea" id="RHEA:21580"/>
        <dbReference type="ChEBI" id="CHEBI:15378"/>
        <dbReference type="ChEBI" id="CHEBI:15686"/>
        <dbReference type="ChEBI" id="CHEBI:16526"/>
        <dbReference type="ChEBI" id="CHEBI:58476"/>
        <dbReference type="EC" id="4.1.1.5"/>
    </reaction>
</comment>
<evidence type="ECO:0000256" key="1">
    <source>
        <dbReference type="ARBA" id="ARBA00001784"/>
    </source>
</evidence>
<dbReference type="Pfam" id="PF03306">
    <property type="entry name" value="AAL_decarboxy"/>
    <property type="match status" value="1"/>
</dbReference>
<dbReference type="GO" id="GO:0045151">
    <property type="term" value="P:acetoin biosynthetic process"/>
    <property type="evidence" value="ECO:0007669"/>
    <property type="project" value="UniProtKB-UniRule"/>
</dbReference>
<dbReference type="PANTHER" id="PTHR35524">
    <property type="entry name" value="ALPHA-ACETOLACTATE DECARBOXYLASE"/>
    <property type="match status" value="1"/>
</dbReference>
<dbReference type="AlphaFoldDB" id="E1QDT3"/>
<dbReference type="Proteomes" id="UP000009047">
    <property type="component" value="Chromosome"/>
</dbReference>
<dbReference type="EC" id="4.1.1.5" evidence="4 9"/>
<dbReference type="InterPro" id="IPR005128">
    <property type="entry name" value="Acetolactate_a_deCO2ase"/>
</dbReference>
<evidence type="ECO:0000256" key="2">
    <source>
        <dbReference type="ARBA" id="ARBA00005170"/>
    </source>
</evidence>
<dbReference type="Gene3D" id="3.30.1330.80">
    <property type="entry name" value="Hypothetical protein, similar to alpha- acetolactate decarboxylase, domain 2"/>
    <property type="match status" value="2"/>
</dbReference>
<keyword evidence="7 9" id="KW-0005">Acetoin biosynthesis</keyword>
<feature type="chain" id="PRO_5003150302" description="Alpha-acetolactate decarboxylase" evidence="10">
    <location>
        <begin position="25"/>
        <end position="260"/>
    </location>
</feature>
<dbReference type="PANTHER" id="PTHR35524:SF1">
    <property type="entry name" value="ALPHA-ACETOLACTATE DECARBOXYLASE"/>
    <property type="match status" value="1"/>
</dbReference>
<evidence type="ECO:0000256" key="8">
    <source>
        <dbReference type="ARBA" id="ARBA00023239"/>
    </source>
</evidence>
<dbReference type="eggNOG" id="COG3527">
    <property type="taxonomic scope" value="Bacteria"/>
</dbReference>
<dbReference type="HOGENOM" id="CLU_072561_0_0_7"/>
<dbReference type="NCBIfam" id="TIGR01252">
    <property type="entry name" value="acetolac_decarb"/>
    <property type="match status" value="1"/>
</dbReference>
<dbReference type="PIRSF" id="PIRSF001332">
    <property type="entry name" value="Acetolac_decarb"/>
    <property type="match status" value="1"/>
</dbReference>
<evidence type="ECO:0000256" key="3">
    <source>
        <dbReference type="ARBA" id="ARBA00007106"/>
    </source>
</evidence>
<name>E1QDT3_DESB2</name>
<evidence type="ECO:0000256" key="10">
    <source>
        <dbReference type="SAM" id="SignalP"/>
    </source>
</evidence>
<reference evidence="11 12" key="1">
    <citation type="journal article" date="2010" name="Stand. Genomic Sci.">
        <title>Complete genome sequence of Desulfarculus baarsii type strain (2st14).</title>
        <authorList>
            <person name="Sun H."/>
            <person name="Spring S."/>
            <person name="Lapidus A."/>
            <person name="Davenport K."/>
            <person name="Del Rio T.G."/>
            <person name="Tice H."/>
            <person name="Nolan M."/>
            <person name="Copeland A."/>
            <person name="Cheng J.F."/>
            <person name="Lucas S."/>
            <person name="Tapia R."/>
            <person name="Goodwin L."/>
            <person name="Pitluck S."/>
            <person name="Ivanova N."/>
            <person name="Pagani I."/>
            <person name="Mavromatis K."/>
            <person name="Ovchinnikova G."/>
            <person name="Pati A."/>
            <person name="Chen A."/>
            <person name="Palaniappan K."/>
            <person name="Hauser L."/>
            <person name="Chang Y.J."/>
            <person name="Jeffries C.D."/>
            <person name="Detter J.C."/>
            <person name="Han C."/>
            <person name="Rohde M."/>
            <person name="Brambilla E."/>
            <person name="Goker M."/>
            <person name="Woyke T."/>
            <person name="Bristow J."/>
            <person name="Eisen J.A."/>
            <person name="Markowitz V."/>
            <person name="Hugenholtz P."/>
            <person name="Kyrpides N.C."/>
            <person name="Klenk H.P."/>
            <person name="Land M."/>
        </authorList>
    </citation>
    <scope>NUCLEOTIDE SEQUENCE [LARGE SCALE GENOMIC DNA]</scope>
    <source>
        <strain evidence="12">ATCC 33931 / DSM 2075 / LMG 7858 / VKM B-1802 / 2st14</strain>
    </source>
</reference>
<keyword evidence="8 9" id="KW-0456">Lyase</keyword>
<dbReference type="SUPFAM" id="SSF117856">
    <property type="entry name" value="AF0104/ALDC/Ptd012-like"/>
    <property type="match status" value="1"/>
</dbReference>
<organism evidence="11 12">
    <name type="scientific">Desulfarculus baarsii (strain ATCC 33931 / DSM 2075 / LMG 7858 / VKM B-1802 / 2st14)</name>
    <dbReference type="NCBI Taxonomy" id="644282"/>
    <lineage>
        <taxon>Bacteria</taxon>
        <taxon>Pseudomonadati</taxon>
        <taxon>Thermodesulfobacteriota</taxon>
        <taxon>Desulfarculia</taxon>
        <taxon>Desulfarculales</taxon>
        <taxon>Desulfarculaceae</taxon>
        <taxon>Desulfarculus</taxon>
    </lineage>
</organism>
<accession>E1QDT3</accession>
<keyword evidence="6 9" id="KW-0210">Decarboxylase</keyword>
<evidence type="ECO:0000256" key="5">
    <source>
        <dbReference type="ARBA" id="ARBA00020164"/>
    </source>
</evidence>
<dbReference type="GO" id="GO:0047605">
    <property type="term" value="F:acetolactate decarboxylase activity"/>
    <property type="evidence" value="ECO:0007669"/>
    <property type="project" value="UniProtKB-UniRule"/>
</dbReference>
<dbReference type="OrthoDB" id="8612680at2"/>
<dbReference type="KEGG" id="dbr:Deba_0343"/>
<evidence type="ECO:0000256" key="7">
    <source>
        <dbReference type="ARBA" id="ARBA00023061"/>
    </source>
</evidence>
<keyword evidence="10" id="KW-0732">Signal</keyword>
<dbReference type="CDD" id="cd17299">
    <property type="entry name" value="acetolactate_decarboxylase"/>
    <property type="match status" value="1"/>
</dbReference>
<comment type="pathway">
    <text evidence="2 9">Polyol metabolism; (R,R)-butane-2,3-diol biosynthesis; (R,R)-butane-2,3-diol from pyruvate: step 2/3.</text>
</comment>
<keyword evidence="12" id="KW-1185">Reference proteome</keyword>
<evidence type="ECO:0000313" key="12">
    <source>
        <dbReference type="Proteomes" id="UP000009047"/>
    </source>
</evidence>
<sequence>MKNFPRLCALATLILLLAAAGARAQEQTLYQYSTLDALLEGVYDGQLTMAELLGHGDLGLGTFNGLDGEMVVIDGKAYQAPFSGKVELMPASARTPFAQVTAFAPEKAFEVKGPMDMAGLQAAIDKAIESPNLFYAIRVSGGFKHVTARSVPRQTRPYPRLVEVVKKQAVFQFDDVQGDIVGFLSPAYVKGLGAPGYHLHFLRADRQAGGHLLAVEIENATVQIDAIPGLRVQLPTSGDFLNVGLGDDKSADLHEVETKK</sequence>
<proteinExistence type="inferred from homology"/>
<evidence type="ECO:0000256" key="6">
    <source>
        <dbReference type="ARBA" id="ARBA00022793"/>
    </source>
</evidence>
<evidence type="ECO:0000256" key="9">
    <source>
        <dbReference type="PIRNR" id="PIRNR001332"/>
    </source>
</evidence>
<feature type="signal peptide" evidence="10">
    <location>
        <begin position="1"/>
        <end position="24"/>
    </location>
</feature>
<evidence type="ECO:0000256" key="4">
    <source>
        <dbReference type="ARBA" id="ARBA00013204"/>
    </source>
</evidence>
<gene>
    <name evidence="11" type="ordered locus">Deba_0343</name>
</gene>
<dbReference type="RefSeq" id="WP_013257175.1">
    <property type="nucleotide sequence ID" value="NC_014365.1"/>
</dbReference>
<dbReference type="UniPathway" id="UPA00626">
    <property type="reaction ID" value="UER00678"/>
</dbReference>
<comment type="similarity">
    <text evidence="3 9">Belongs to the alpha-acetolactate decarboxylase family.</text>
</comment>
<evidence type="ECO:0000313" key="11">
    <source>
        <dbReference type="EMBL" id="ADK83719.1"/>
    </source>
</evidence>
<dbReference type="EMBL" id="CP002085">
    <property type="protein sequence ID" value="ADK83719.1"/>
    <property type="molecule type" value="Genomic_DNA"/>
</dbReference>
<dbReference type="STRING" id="644282.Deba_0343"/>